<evidence type="ECO:0000256" key="1">
    <source>
        <dbReference type="ARBA" id="ARBA00005800"/>
    </source>
</evidence>
<evidence type="ECO:0000256" key="2">
    <source>
        <dbReference type="ARBA" id="ARBA00023125"/>
    </source>
</evidence>
<feature type="compositionally biased region" description="Polar residues" evidence="6">
    <location>
        <begin position="350"/>
        <end position="363"/>
    </location>
</feature>
<protein>
    <recommendedName>
        <fullName evidence="7">Homeobox domain-containing protein</fullName>
    </recommendedName>
</protein>
<dbReference type="Proteomes" id="UP001176517">
    <property type="component" value="Unassembled WGS sequence"/>
</dbReference>
<feature type="region of interest" description="Disordered" evidence="6">
    <location>
        <begin position="228"/>
        <end position="260"/>
    </location>
</feature>
<evidence type="ECO:0000256" key="4">
    <source>
        <dbReference type="ARBA" id="ARBA00023242"/>
    </source>
</evidence>
<dbReference type="GO" id="GO:0003677">
    <property type="term" value="F:DNA binding"/>
    <property type="evidence" value="ECO:0007669"/>
    <property type="project" value="UniProtKB-UniRule"/>
</dbReference>
<dbReference type="SMART" id="SM00389">
    <property type="entry name" value="HOX"/>
    <property type="match status" value="1"/>
</dbReference>
<evidence type="ECO:0000313" key="8">
    <source>
        <dbReference type="EMBL" id="KAK0557301.1"/>
    </source>
</evidence>
<comment type="caution">
    <text evidence="8">The sequence shown here is derived from an EMBL/GenBank/DDBJ whole genome shotgun (WGS) entry which is preliminary data.</text>
</comment>
<name>A0AAN6JTS3_9BASI</name>
<comment type="similarity">
    <text evidence="1">Belongs to the TALE/M-ATYP homeobox family.</text>
</comment>
<feature type="region of interest" description="Disordered" evidence="6">
    <location>
        <begin position="512"/>
        <end position="622"/>
    </location>
</feature>
<feature type="compositionally biased region" description="Low complexity" evidence="6">
    <location>
        <begin position="308"/>
        <end position="330"/>
    </location>
</feature>
<comment type="subcellular location">
    <subcellularLocation>
        <location evidence="5">Nucleus</location>
    </subcellularLocation>
</comment>
<dbReference type="GO" id="GO:0005634">
    <property type="term" value="C:nucleus"/>
    <property type="evidence" value="ECO:0007669"/>
    <property type="project" value="UniProtKB-SubCell"/>
</dbReference>
<evidence type="ECO:0000256" key="3">
    <source>
        <dbReference type="ARBA" id="ARBA00023155"/>
    </source>
</evidence>
<keyword evidence="9" id="KW-1185">Reference proteome</keyword>
<organism evidence="8 9">
    <name type="scientific">Tilletia horrida</name>
    <dbReference type="NCBI Taxonomy" id="155126"/>
    <lineage>
        <taxon>Eukaryota</taxon>
        <taxon>Fungi</taxon>
        <taxon>Dikarya</taxon>
        <taxon>Basidiomycota</taxon>
        <taxon>Ustilaginomycotina</taxon>
        <taxon>Exobasidiomycetes</taxon>
        <taxon>Tilletiales</taxon>
        <taxon>Tilletiaceae</taxon>
        <taxon>Tilletia</taxon>
    </lineage>
</organism>
<dbReference type="AlphaFoldDB" id="A0AAN6JTS3"/>
<evidence type="ECO:0000256" key="6">
    <source>
        <dbReference type="SAM" id="MobiDB-lite"/>
    </source>
</evidence>
<feature type="compositionally biased region" description="Basic residues" evidence="6">
    <location>
        <begin position="236"/>
        <end position="247"/>
    </location>
</feature>
<dbReference type="InterPro" id="IPR001356">
    <property type="entry name" value="HD"/>
</dbReference>
<feature type="domain" description="Homeobox" evidence="7">
    <location>
        <begin position="110"/>
        <end position="163"/>
    </location>
</feature>
<keyword evidence="3 5" id="KW-0371">Homeobox</keyword>
<feature type="region of interest" description="Disordered" evidence="6">
    <location>
        <begin position="301"/>
        <end position="374"/>
    </location>
</feature>
<feature type="compositionally biased region" description="Basic residues" evidence="6">
    <location>
        <begin position="591"/>
        <end position="600"/>
    </location>
</feature>
<evidence type="ECO:0000256" key="5">
    <source>
        <dbReference type="PROSITE-ProRule" id="PRU00108"/>
    </source>
</evidence>
<proteinExistence type="inferred from homology"/>
<feature type="compositionally biased region" description="Low complexity" evidence="6">
    <location>
        <begin position="538"/>
        <end position="558"/>
    </location>
</feature>
<dbReference type="InterPro" id="IPR009057">
    <property type="entry name" value="Homeodomain-like_sf"/>
</dbReference>
<dbReference type="InterPro" id="IPR008422">
    <property type="entry name" value="KN_HD"/>
</dbReference>
<feature type="compositionally biased region" description="Basic residues" evidence="6">
    <location>
        <begin position="334"/>
        <end position="345"/>
    </location>
</feature>
<feature type="compositionally biased region" description="Polar residues" evidence="6">
    <location>
        <begin position="605"/>
        <end position="622"/>
    </location>
</feature>
<keyword evidence="2 5" id="KW-0238">DNA-binding</keyword>
<feature type="DNA-binding region" description="Homeobox" evidence="5">
    <location>
        <begin position="112"/>
        <end position="164"/>
    </location>
</feature>
<dbReference type="PROSITE" id="PS50071">
    <property type="entry name" value="HOMEOBOX_2"/>
    <property type="match status" value="1"/>
</dbReference>
<dbReference type="EMBL" id="JAPDMZ010000006">
    <property type="protein sequence ID" value="KAK0557301.1"/>
    <property type="molecule type" value="Genomic_DNA"/>
</dbReference>
<dbReference type="Gene3D" id="1.10.10.60">
    <property type="entry name" value="Homeodomain-like"/>
    <property type="match status" value="1"/>
</dbReference>
<dbReference type="GO" id="GO:0006355">
    <property type="term" value="P:regulation of DNA-templated transcription"/>
    <property type="evidence" value="ECO:0007669"/>
    <property type="project" value="InterPro"/>
</dbReference>
<dbReference type="CDD" id="cd00086">
    <property type="entry name" value="homeodomain"/>
    <property type="match status" value="1"/>
</dbReference>
<sequence length="755" mass="81562">MEDFKRPYHWDAHFLRLVTQEGSFHKFALQFRAFGDLLTQSDTHGLDKERIVATVTSIRQLAGFFLQWELASQQIKQKLATETASILEERLDEDRSGSHVCGKEDDTSALRRFFLDHLEDPFPNQQEKDVLVAETNRNLAKPSYTDRKVTTWFINTRRRCGWSVFRKVFAKRGGAEAPQVRVNLKRLYAAVQAQPEVPPPGVQDCVAALMIELNVPLDADSALAKFREQDEEEKAKSKRSIKTKAKPSQKGARSVQADPTGAARARVCRELYAHMVDTVSCSVRDRVSPWFDDVLKTIKKSKPQKTGAVASSSSSASHPSSSSSSRAVAPLPKRSSRRLVHHIPAKGHVPSSSGRPSAQNLTGPGSAELPSVLRKPLTSRKTAFLPGSESGPRLPSVLQTPHMPTASAEFWQQSSGTHTNPIPAGLDFNSVLPLSIANASSLVSSSHPHGLNIGFPATLRNVSSQSVLSSSSVTGSAYTGYGSSFGSSMHDSMCSSQTSMASLMGSVGMSEPDMVCSSASEAGGSLDGWQSTPSDLEPSFASFPGSSMSSSPLLSSPPVTYSNTCAPSSSGKRNRICSEGDAEDTQESAKKRNRAGRRPRHTDGGATSSLTQGASTYSNTPATPMVCSSPDFSNLASTSLPMPILGADLNLGLPSLPQYPQQIQAQLQPQTQQQLLPYMPESSFQMAPDAILSAKAMEMAAMAWCYSAMAQNFSAISRQMWNPHQLPMPAPAQGQVPQRFTEFQGPNFSQAPPGL</sequence>
<accession>A0AAN6JTS3</accession>
<keyword evidence="4 5" id="KW-0539">Nucleus</keyword>
<gene>
    <name evidence="8" type="ORF">OC846_000520</name>
</gene>
<dbReference type="Pfam" id="PF05920">
    <property type="entry name" value="Homeobox_KN"/>
    <property type="match status" value="1"/>
</dbReference>
<evidence type="ECO:0000259" key="7">
    <source>
        <dbReference type="PROSITE" id="PS50071"/>
    </source>
</evidence>
<dbReference type="SUPFAM" id="SSF46689">
    <property type="entry name" value="Homeodomain-like"/>
    <property type="match status" value="1"/>
</dbReference>
<reference evidence="8" key="1">
    <citation type="journal article" date="2023" name="PhytoFront">
        <title>Draft Genome Resources of Seven Strains of Tilletia horrida, Causal Agent of Kernel Smut of Rice.</title>
        <authorList>
            <person name="Khanal S."/>
            <person name="Antony Babu S."/>
            <person name="Zhou X.G."/>
        </authorList>
    </citation>
    <scope>NUCLEOTIDE SEQUENCE</scope>
    <source>
        <strain evidence="8">TX6</strain>
    </source>
</reference>
<evidence type="ECO:0000313" key="9">
    <source>
        <dbReference type="Proteomes" id="UP001176517"/>
    </source>
</evidence>
<feature type="compositionally biased region" description="Polar residues" evidence="6">
    <location>
        <begin position="559"/>
        <end position="571"/>
    </location>
</feature>